<feature type="transmembrane region" description="Helical" evidence="2">
    <location>
        <begin position="229"/>
        <end position="251"/>
    </location>
</feature>
<feature type="compositionally biased region" description="Acidic residues" evidence="1">
    <location>
        <begin position="34"/>
        <end position="47"/>
    </location>
</feature>
<reference evidence="3 4" key="1">
    <citation type="submission" date="2019-06" db="EMBL/GenBank/DDBJ databases">
        <title>Sequencing the genomes of 1000 actinobacteria strains.</title>
        <authorList>
            <person name="Klenk H.-P."/>
        </authorList>
    </citation>
    <scope>NUCLEOTIDE SEQUENCE [LARGE SCALE GENOMIC DNA]</scope>
    <source>
        <strain evidence="3 4">DSM 45928</strain>
    </source>
</reference>
<feature type="transmembrane region" description="Helical" evidence="2">
    <location>
        <begin position="206"/>
        <end position="223"/>
    </location>
</feature>
<dbReference type="Proteomes" id="UP000317043">
    <property type="component" value="Unassembled WGS sequence"/>
</dbReference>
<evidence type="ECO:0000256" key="2">
    <source>
        <dbReference type="SAM" id="Phobius"/>
    </source>
</evidence>
<feature type="transmembrane region" description="Helical" evidence="2">
    <location>
        <begin position="504"/>
        <end position="525"/>
    </location>
</feature>
<dbReference type="AlphaFoldDB" id="A0A543AWT7"/>
<feature type="transmembrane region" description="Helical" evidence="2">
    <location>
        <begin position="418"/>
        <end position="436"/>
    </location>
</feature>
<keyword evidence="2" id="KW-0472">Membrane</keyword>
<accession>A0A543AWT7</accession>
<evidence type="ECO:0000313" key="4">
    <source>
        <dbReference type="Proteomes" id="UP000317043"/>
    </source>
</evidence>
<keyword evidence="2" id="KW-0812">Transmembrane</keyword>
<evidence type="ECO:0008006" key="5">
    <source>
        <dbReference type="Google" id="ProtNLM"/>
    </source>
</evidence>
<organism evidence="3 4">
    <name type="scientific">Stackebrandtia endophytica</name>
    <dbReference type="NCBI Taxonomy" id="1496996"/>
    <lineage>
        <taxon>Bacteria</taxon>
        <taxon>Bacillati</taxon>
        <taxon>Actinomycetota</taxon>
        <taxon>Actinomycetes</taxon>
        <taxon>Glycomycetales</taxon>
        <taxon>Glycomycetaceae</taxon>
        <taxon>Stackebrandtia</taxon>
    </lineage>
</organism>
<feature type="transmembrane region" description="Helical" evidence="2">
    <location>
        <begin position="87"/>
        <end position="106"/>
    </location>
</feature>
<keyword evidence="4" id="KW-1185">Reference proteome</keyword>
<dbReference type="OrthoDB" id="3277912at2"/>
<dbReference type="RefSeq" id="WP_142039289.1">
    <property type="nucleotide sequence ID" value="NZ_JBHTGS010000001.1"/>
</dbReference>
<evidence type="ECO:0000313" key="3">
    <source>
        <dbReference type="EMBL" id="TQL77019.1"/>
    </source>
</evidence>
<gene>
    <name evidence="3" type="ORF">FB566_2563</name>
</gene>
<comment type="caution">
    <text evidence="3">The sequence shown here is derived from an EMBL/GenBank/DDBJ whole genome shotgun (WGS) entry which is preliminary data.</text>
</comment>
<sequence>MSSPATADVDSGEPADNGVDDTEKSDSTTTAPADDTDTTGDTVEDSPEVDRWQRFVADDPVEEPATEPTGRLARLKHRLVTTARHEWTLAALASVVLAAVMTWPVLKDPLHTIPHDVGDPLLITYVLAWTGHALWNNPGGLWDTSAFYPLSDSYAFTDTFLGYAPASLIGSGTEAALLRYNLLYVFAFALAFFGAYALFRQLGARIAGSTVAAAAFAYAPWKLAQAGHLQVLSVGGIVLALAMLARGHGYSLRHGYRPKRTRWGWVIAGWLVATWQVSIGFGMGVPFAYFLAGVCVVAAVNWVLSRFPRIPWRVLAANAGGILIFAGAGILQAIPYFRVLANHPEAERTLDYVGFYSPSWSSFLVSPPESALWGAAHEPARAQMVWHQETSLLVGFTVLALAVVGLIWSVWSIWQRVVLALGVVVSVSLAMGTNFIDQGEWAYALLFEYLPGFDGLRTPGRLVLYTTLFLAVLAAGTITHLADRIDGYADADRVDPRWKVSTPIPLRLAMFLPILLVLAEGVSVADNPQPPPPPVAMSEVDGPILVLPSDGAADTIVQYWSVDGFPDIVNGTAGFVPTAQQDIRDSSMSFPSAPSVEALRQAGIETVIVVRDRIDGTPWQNVLNNPTQNPSITVVDYGPAVVFQL</sequence>
<evidence type="ECO:0000256" key="1">
    <source>
        <dbReference type="SAM" id="MobiDB-lite"/>
    </source>
</evidence>
<proteinExistence type="predicted"/>
<name>A0A543AWT7_9ACTN</name>
<dbReference type="EMBL" id="VFOW01000001">
    <property type="protein sequence ID" value="TQL77019.1"/>
    <property type="molecule type" value="Genomic_DNA"/>
</dbReference>
<dbReference type="InParanoid" id="A0A543AWT7"/>
<feature type="region of interest" description="Disordered" evidence="1">
    <location>
        <begin position="1"/>
        <end position="50"/>
    </location>
</feature>
<feature type="transmembrane region" description="Helical" evidence="2">
    <location>
        <begin position="462"/>
        <end position="483"/>
    </location>
</feature>
<feature type="transmembrane region" description="Helical" evidence="2">
    <location>
        <begin position="182"/>
        <end position="199"/>
    </location>
</feature>
<protein>
    <recommendedName>
        <fullName evidence="5">4-amino-4-deoxy-L-arabinose transferase-like glycosyltransferase</fullName>
    </recommendedName>
</protein>
<feature type="transmembrane region" description="Helical" evidence="2">
    <location>
        <begin position="392"/>
        <end position="411"/>
    </location>
</feature>
<feature type="transmembrane region" description="Helical" evidence="2">
    <location>
        <begin position="316"/>
        <end position="337"/>
    </location>
</feature>
<keyword evidence="2" id="KW-1133">Transmembrane helix</keyword>
<feature type="transmembrane region" description="Helical" evidence="2">
    <location>
        <begin position="263"/>
        <end position="281"/>
    </location>
</feature>
<feature type="transmembrane region" description="Helical" evidence="2">
    <location>
        <begin position="287"/>
        <end position="304"/>
    </location>
</feature>